<accession>A0A428Z9J9</accession>
<comment type="caution">
    <text evidence="1">The sequence shown here is derived from an EMBL/GenBank/DDBJ whole genome shotgun (WGS) entry which is preliminary data.</text>
</comment>
<dbReference type="InterPro" id="IPR049749">
    <property type="entry name" value="SCO2521-like"/>
</dbReference>
<name>A0A428Z9J9_KIBAR</name>
<organism evidence="1 2">
    <name type="scientific">Kibdelosporangium aridum</name>
    <dbReference type="NCBI Taxonomy" id="2030"/>
    <lineage>
        <taxon>Bacteria</taxon>
        <taxon>Bacillati</taxon>
        <taxon>Actinomycetota</taxon>
        <taxon>Actinomycetes</taxon>
        <taxon>Pseudonocardiales</taxon>
        <taxon>Pseudonocardiaceae</taxon>
        <taxon>Kibdelosporangium</taxon>
    </lineage>
</organism>
<dbReference type="EMBL" id="QHKI01000015">
    <property type="protein sequence ID" value="RSM84731.1"/>
    <property type="molecule type" value="Genomic_DNA"/>
</dbReference>
<evidence type="ECO:0000313" key="1">
    <source>
        <dbReference type="EMBL" id="RSM84731.1"/>
    </source>
</evidence>
<evidence type="ECO:0000313" key="2">
    <source>
        <dbReference type="Proteomes" id="UP000287547"/>
    </source>
</evidence>
<gene>
    <name evidence="1" type="ORF">DMH04_19820</name>
</gene>
<dbReference type="NCBIfam" id="NF040565">
    <property type="entry name" value="SCO2521_fam"/>
    <property type="match status" value="1"/>
</dbReference>
<reference evidence="1 2" key="1">
    <citation type="submission" date="2018-05" db="EMBL/GenBank/DDBJ databases">
        <title>Evolution of GPA BGCs.</title>
        <authorList>
            <person name="Waglechner N."/>
            <person name="Wright G.D."/>
        </authorList>
    </citation>
    <scope>NUCLEOTIDE SEQUENCE [LARGE SCALE GENOMIC DNA]</scope>
    <source>
        <strain evidence="1 2">A82846</strain>
    </source>
</reference>
<proteinExistence type="predicted"/>
<dbReference type="AlphaFoldDB" id="A0A428Z9J9"/>
<protein>
    <submittedName>
        <fullName evidence="1">Uncharacterized protein</fullName>
    </submittedName>
</protein>
<dbReference type="Proteomes" id="UP000287547">
    <property type="component" value="Unassembled WGS sequence"/>
</dbReference>
<sequence>MLVLGEIRTCLLKNSHSVPRSSVDTLLRLTPGERVRLSDRPIAQGVSPQKLLGVDTYLPGRSGSKCRSVGTVGSRAVVTSGRVLQGSAYVTVERGPANHRLPWSRYLASPAVLLTIGKFNPTDLADGFLTSQPVSSTLDLGAVSERLISSVQLHPELDRNMPMRTKRTRVKWAARIDVDAAGGTGEFVVADDVMRTMKLTLPAVSRTDVIGFCEDLAFHDWMLSTVSRIIERGEIGSIDALRPVIDHLLHLWMPGAHVSPALLPLWDSLEQRPGFTRQWKTMEAHIRDRLMSAVVAALNP</sequence>